<proteinExistence type="predicted"/>
<accession>A0A413QB96</accession>
<sequence>MNNGTNNFQNFIGISSLQKTLRNALIPTETTQQFIVKNGIIKEDELRGENRQILKDIMDDYYRGFISETLSSIDDIDWTSLFEKMEIQLKNGDNKDTLIKEQAEKRKAIYKKFADDDRFKICSVQN</sequence>
<protein>
    <submittedName>
        <fullName evidence="1">Uncharacterized protein</fullName>
    </submittedName>
</protein>
<dbReference type="AlphaFoldDB" id="A0A413QB96"/>
<evidence type="ECO:0000313" key="1">
    <source>
        <dbReference type="EMBL" id="RGZ95794.1"/>
    </source>
</evidence>
<comment type="caution">
    <text evidence="1">The sequence shown here is derived from an EMBL/GenBank/DDBJ whole genome shotgun (WGS) entry which is preliminary data.</text>
</comment>
<evidence type="ECO:0000313" key="2">
    <source>
        <dbReference type="Proteomes" id="UP000283721"/>
    </source>
</evidence>
<dbReference type="EMBL" id="QSES01000001">
    <property type="protein sequence ID" value="RGZ95794.1"/>
    <property type="molecule type" value="Genomic_DNA"/>
</dbReference>
<gene>
    <name evidence="1" type="ORF">DW967_01045</name>
</gene>
<organism evidence="1 2">
    <name type="scientific">Agathobacter rectalis</name>
    <dbReference type="NCBI Taxonomy" id="39491"/>
    <lineage>
        <taxon>Bacteria</taxon>
        <taxon>Bacillati</taxon>
        <taxon>Bacillota</taxon>
        <taxon>Clostridia</taxon>
        <taxon>Lachnospirales</taxon>
        <taxon>Lachnospiraceae</taxon>
        <taxon>Agathobacter</taxon>
    </lineage>
</organism>
<reference evidence="1 2" key="1">
    <citation type="submission" date="2018-08" db="EMBL/GenBank/DDBJ databases">
        <title>A genome reference for cultivated species of the human gut microbiota.</title>
        <authorList>
            <person name="Zou Y."/>
            <person name="Xue W."/>
            <person name="Luo G."/>
        </authorList>
    </citation>
    <scope>NUCLEOTIDE SEQUENCE [LARGE SCALE GENOMIC DNA]</scope>
    <source>
        <strain evidence="1 2">AM47-6BH</strain>
    </source>
</reference>
<name>A0A413QB96_9FIRM</name>
<dbReference type="Proteomes" id="UP000283721">
    <property type="component" value="Unassembled WGS sequence"/>
</dbReference>